<keyword evidence="2" id="KW-0964">Secreted</keyword>
<keyword evidence="3" id="KW-0732">Signal</keyword>
<dbReference type="InterPro" id="IPR050822">
    <property type="entry name" value="Cerebellin_Synaptic_Org"/>
</dbReference>
<keyword evidence="6" id="KW-1185">Reference proteome</keyword>
<sequence length="264" mass="28888">MIYAIILALVYNGISVSTTNVASLLTANNSKLDNKAIAVSPKSLQPSIQQEMNNLKQQLNQEALIRLSLTKQLYSILNDVVEMKKGMGQMESKIHELEKFRNSTLGDDVLAKQLVNLQKDLVNLTSTCKTASHGKEAIAFNAVTSKTLLYDRNTPVNIVYDTVMYDTHGSYSAQSGVFTAPSKGLYIFTWTTLVAAGKILDTELIVKGIRKGLGNCNNLGNPGYENCANTVPVVLEAGDTVNVRSTTGNYVHGYAWSSFKGWRN</sequence>
<accession>A0A8W8JCQ7</accession>
<dbReference type="PROSITE" id="PS50871">
    <property type="entry name" value="C1Q"/>
    <property type="match status" value="1"/>
</dbReference>
<evidence type="ECO:0000256" key="1">
    <source>
        <dbReference type="ARBA" id="ARBA00004613"/>
    </source>
</evidence>
<name>A0A8W8JCQ7_MAGGI</name>
<dbReference type="PANTHER" id="PTHR22923:SF116">
    <property type="entry name" value="C1Q DOMAIN-CONTAINING PROTEIN"/>
    <property type="match status" value="1"/>
</dbReference>
<dbReference type="SUPFAM" id="SSF49842">
    <property type="entry name" value="TNF-like"/>
    <property type="match status" value="1"/>
</dbReference>
<organism evidence="5 6">
    <name type="scientific">Magallana gigas</name>
    <name type="common">Pacific oyster</name>
    <name type="synonym">Crassostrea gigas</name>
    <dbReference type="NCBI Taxonomy" id="29159"/>
    <lineage>
        <taxon>Eukaryota</taxon>
        <taxon>Metazoa</taxon>
        <taxon>Spiralia</taxon>
        <taxon>Lophotrochozoa</taxon>
        <taxon>Mollusca</taxon>
        <taxon>Bivalvia</taxon>
        <taxon>Autobranchia</taxon>
        <taxon>Pteriomorphia</taxon>
        <taxon>Ostreida</taxon>
        <taxon>Ostreoidea</taxon>
        <taxon>Ostreidae</taxon>
        <taxon>Magallana</taxon>
    </lineage>
</organism>
<proteinExistence type="predicted"/>
<dbReference type="EnsemblMetazoa" id="G18565.3">
    <property type="protein sequence ID" value="G18565.3:cds"/>
    <property type="gene ID" value="G18565"/>
</dbReference>
<dbReference type="Gene3D" id="2.60.120.40">
    <property type="match status" value="1"/>
</dbReference>
<evidence type="ECO:0000259" key="4">
    <source>
        <dbReference type="PROSITE" id="PS50871"/>
    </source>
</evidence>
<dbReference type="InterPro" id="IPR001073">
    <property type="entry name" value="C1q_dom"/>
</dbReference>
<dbReference type="Pfam" id="PF00386">
    <property type="entry name" value="C1q"/>
    <property type="match status" value="1"/>
</dbReference>
<reference evidence="5" key="1">
    <citation type="submission" date="2022-08" db="UniProtKB">
        <authorList>
            <consortium name="EnsemblMetazoa"/>
        </authorList>
    </citation>
    <scope>IDENTIFICATION</scope>
    <source>
        <strain evidence="5">05x7-T-G4-1.051#20</strain>
    </source>
</reference>
<evidence type="ECO:0000256" key="3">
    <source>
        <dbReference type="ARBA" id="ARBA00022729"/>
    </source>
</evidence>
<dbReference type="AlphaFoldDB" id="A0A8W8JCQ7"/>
<dbReference type="EnsemblMetazoa" id="G18565.1">
    <property type="protein sequence ID" value="G18565.1:cds"/>
    <property type="gene ID" value="G18565"/>
</dbReference>
<feature type="domain" description="C1q" evidence="4">
    <location>
        <begin position="133"/>
        <end position="264"/>
    </location>
</feature>
<dbReference type="GO" id="GO:0005576">
    <property type="term" value="C:extracellular region"/>
    <property type="evidence" value="ECO:0007669"/>
    <property type="project" value="UniProtKB-SubCell"/>
</dbReference>
<evidence type="ECO:0000313" key="5">
    <source>
        <dbReference type="EnsemblMetazoa" id="G18565.3:cds"/>
    </source>
</evidence>
<dbReference type="Proteomes" id="UP000005408">
    <property type="component" value="Unassembled WGS sequence"/>
</dbReference>
<comment type="subcellular location">
    <subcellularLocation>
        <location evidence="1">Secreted</location>
    </subcellularLocation>
</comment>
<dbReference type="InterPro" id="IPR008983">
    <property type="entry name" value="Tumour_necrosis_fac-like_dom"/>
</dbReference>
<evidence type="ECO:0000256" key="2">
    <source>
        <dbReference type="ARBA" id="ARBA00022525"/>
    </source>
</evidence>
<dbReference type="EnsemblMetazoa" id="G18565.4">
    <property type="protein sequence ID" value="G18565.4:cds"/>
    <property type="gene ID" value="G18565"/>
</dbReference>
<evidence type="ECO:0000313" key="6">
    <source>
        <dbReference type="Proteomes" id="UP000005408"/>
    </source>
</evidence>
<dbReference type="SMART" id="SM00110">
    <property type="entry name" value="C1Q"/>
    <property type="match status" value="1"/>
</dbReference>
<dbReference type="OrthoDB" id="6144555at2759"/>
<protein>
    <recommendedName>
        <fullName evidence="4">C1q domain-containing protein</fullName>
    </recommendedName>
</protein>
<dbReference type="PANTHER" id="PTHR22923">
    <property type="entry name" value="CEREBELLIN-RELATED"/>
    <property type="match status" value="1"/>
</dbReference>